<dbReference type="Gene3D" id="1.25.40.20">
    <property type="entry name" value="Ankyrin repeat-containing domain"/>
    <property type="match status" value="2"/>
</dbReference>
<dbReference type="Proteomes" id="UP001152798">
    <property type="component" value="Chromosome 4"/>
</dbReference>
<feature type="repeat" description="ANK" evidence="3">
    <location>
        <begin position="140"/>
        <end position="172"/>
    </location>
</feature>
<evidence type="ECO:0000313" key="5">
    <source>
        <dbReference type="EMBL" id="CAH1398069.1"/>
    </source>
</evidence>
<protein>
    <recommendedName>
        <fullName evidence="7">Ankyrin repeat domain-containing protein 54</fullName>
    </recommendedName>
</protein>
<dbReference type="SMART" id="SM00248">
    <property type="entry name" value="ANK"/>
    <property type="match status" value="2"/>
</dbReference>
<name>A0A9P0H9R4_NEZVI</name>
<dbReference type="PROSITE" id="PS50088">
    <property type="entry name" value="ANK_REPEAT"/>
    <property type="match status" value="2"/>
</dbReference>
<dbReference type="Pfam" id="PF12796">
    <property type="entry name" value="Ank_2"/>
    <property type="match status" value="1"/>
</dbReference>
<feature type="region of interest" description="Disordered" evidence="4">
    <location>
        <begin position="1"/>
        <end position="25"/>
    </location>
</feature>
<evidence type="ECO:0000256" key="2">
    <source>
        <dbReference type="ARBA" id="ARBA00023043"/>
    </source>
</evidence>
<evidence type="ECO:0008006" key="7">
    <source>
        <dbReference type="Google" id="ProtNLM"/>
    </source>
</evidence>
<dbReference type="PANTHER" id="PTHR24171">
    <property type="entry name" value="ANKYRIN REPEAT DOMAIN-CONTAINING PROTEIN 39-RELATED"/>
    <property type="match status" value="1"/>
</dbReference>
<dbReference type="OrthoDB" id="496981at2759"/>
<evidence type="ECO:0000313" key="6">
    <source>
        <dbReference type="Proteomes" id="UP001152798"/>
    </source>
</evidence>
<dbReference type="PROSITE" id="PS50297">
    <property type="entry name" value="ANK_REP_REGION"/>
    <property type="match status" value="2"/>
</dbReference>
<keyword evidence="6" id="KW-1185">Reference proteome</keyword>
<evidence type="ECO:0000256" key="4">
    <source>
        <dbReference type="SAM" id="MobiDB-lite"/>
    </source>
</evidence>
<keyword evidence="2 3" id="KW-0040">ANK repeat</keyword>
<sequence length="259" mass="28786">MSELEDESSCSLPEDDEVPPENPTSFFHVQPPSLSQGYEICGSPYDGSEITKKIKSTKFRLREYENWLGFKKPLDERRLRQAVSMNDTASVIHLLCKGVSANCCDELRRSPLHLASCKGYTRIVRILLDHGADPNARDSIGNTPLHLAACTNHIDIIMLLLQAGSDGLSVDKLGRSPLQLAQSKLKILQKSNVTDEEVKQQVSQVIELLLMFAHEGADTEKLSEARDRVKVAGSREQVDMELRSLLDNLESLSISKPST</sequence>
<gene>
    <name evidence="5" type="ORF">NEZAVI_LOCUS7791</name>
</gene>
<evidence type="ECO:0000256" key="1">
    <source>
        <dbReference type="ARBA" id="ARBA00022737"/>
    </source>
</evidence>
<dbReference type="InterPro" id="IPR002110">
    <property type="entry name" value="Ankyrin_rpt"/>
</dbReference>
<dbReference type="PANTHER" id="PTHR24171:SF9">
    <property type="entry name" value="ANKYRIN REPEAT DOMAIN-CONTAINING PROTEIN 39"/>
    <property type="match status" value="1"/>
</dbReference>
<feature type="repeat" description="ANK" evidence="3">
    <location>
        <begin position="107"/>
        <end position="139"/>
    </location>
</feature>
<dbReference type="EMBL" id="OV725080">
    <property type="protein sequence ID" value="CAH1398069.1"/>
    <property type="molecule type" value="Genomic_DNA"/>
</dbReference>
<accession>A0A9P0H9R4</accession>
<proteinExistence type="predicted"/>
<evidence type="ECO:0000256" key="3">
    <source>
        <dbReference type="PROSITE-ProRule" id="PRU00023"/>
    </source>
</evidence>
<dbReference type="SUPFAM" id="SSF48403">
    <property type="entry name" value="Ankyrin repeat"/>
    <property type="match status" value="1"/>
</dbReference>
<dbReference type="InterPro" id="IPR036770">
    <property type="entry name" value="Ankyrin_rpt-contain_sf"/>
</dbReference>
<keyword evidence="1" id="KW-0677">Repeat</keyword>
<dbReference type="AlphaFoldDB" id="A0A9P0H9R4"/>
<feature type="compositionally biased region" description="Acidic residues" evidence="4">
    <location>
        <begin position="1"/>
        <end position="19"/>
    </location>
</feature>
<organism evidence="5 6">
    <name type="scientific">Nezara viridula</name>
    <name type="common">Southern green stink bug</name>
    <name type="synonym">Cimex viridulus</name>
    <dbReference type="NCBI Taxonomy" id="85310"/>
    <lineage>
        <taxon>Eukaryota</taxon>
        <taxon>Metazoa</taxon>
        <taxon>Ecdysozoa</taxon>
        <taxon>Arthropoda</taxon>
        <taxon>Hexapoda</taxon>
        <taxon>Insecta</taxon>
        <taxon>Pterygota</taxon>
        <taxon>Neoptera</taxon>
        <taxon>Paraneoptera</taxon>
        <taxon>Hemiptera</taxon>
        <taxon>Heteroptera</taxon>
        <taxon>Panheteroptera</taxon>
        <taxon>Pentatomomorpha</taxon>
        <taxon>Pentatomoidea</taxon>
        <taxon>Pentatomidae</taxon>
        <taxon>Pentatominae</taxon>
        <taxon>Nezara</taxon>
    </lineage>
</organism>
<reference evidence="5" key="1">
    <citation type="submission" date="2022-01" db="EMBL/GenBank/DDBJ databases">
        <authorList>
            <person name="King R."/>
        </authorList>
    </citation>
    <scope>NUCLEOTIDE SEQUENCE</scope>
</reference>